<dbReference type="AlphaFoldDB" id="A0A4V2T1T3"/>
<comment type="caution">
    <text evidence="1">The sequence shown here is derived from an EMBL/GenBank/DDBJ whole genome shotgun (WGS) entry which is preliminary data.</text>
</comment>
<gene>
    <name evidence="1" type="ORF">EDC44_11456</name>
</gene>
<dbReference type="SUPFAM" id="SSF53474">
    <property type="entry name" value="alpha/beta-Hydrolases"/>
    <property type="match status" value="1"/>
</dbReference>
<dbReference type="OrthoDB" id="7688089at2"/>
<dbReference type="Proteomes" id="UP000295763">
    <property type="component" value="Unassembled WGS sequence"/>
</dbReference>
<name>A0A4V2T1T3_9PAST</name>
<keyword evidence="2" id="KW-1185">Reference proteome</keyword>
<protein>
    <submittedName>
        <fullName evidence="1">Biotin synthesis protein BioG</fullName>
    </submittedName>
</protein>
<reference evidence="1 2" key="1">
    <citation type="submission" date="2019-03" db="EMBL/GenBank/DDBJ databases">
        <title>Genomic Encyclopedia of Type Strains, Phase IV (KMG-IV): sequencing the most valuable type-strain genomes for metagenomic binning, comparative biology and taxonomic classification.</title>
        <authorList>
            <person name="Goeker M."/>
        </authorList>
    </citation>
    <scope>NUCLEOTIDE SEQUENCE [LARGE SCALE GENOMIC DNA]</scope>
    <source>
        <strain evidence="1 2">DSM 28404</strain>
    </source>
</reference>
<evidence type="ECO:0000313" key="1">
    <source>
        <dbReference type="EMBL" id="TCP94813.1"/>
    </source>
</evidence>
<organism evidence="1 2">
    <name type="scientific">Cricetibacter osteomyelitidis</name>
    <dbReference type="NCBI Taxonomy" id="1521931"/>
    <lineage>
        <taxon>Bacteria</taxon>
        <taxon>Pseudomonadati</taxon>
        <taxon>Pseudomonadota</taxon>
        <taxon>Gammaproteobacteria</taxon>
        <taxon>Pasteurellales</taxon>
        <taxon>Pasteurellaceae</taxon>
        <taxon>Cricetibacter</taxon>
    </lineage>
</organism>
<sequence>MKTKLISSQQPDLIVYFAGWGTPVSAVEHLALPQGYDLLLCYDYRNLDLAFDFLAYEHIRLVAWSMGVWVAEQTMTKLPLLSATAINGTALPCDDQFGIPKAIFEGTLSGLNAVTRTKFERRMCGDKQNFTQYQQLNGQRSDEEILSELTALYGFLQKHNETDKIQWTKAIIGLQDRIFPAENQQAYWTNRTVISPVDKAHYLLAEYHCWEQLF</sequence>
<evidence type="ECO:0000313" key="2">
    <source>
        <dbReference type="Proteomes" id="UP000295763"/>
    </source>
</evidence>
<proteinExistence type="predicted"/>
<dbReference type="InterPro" id="IPR007398">
    <property type="entry name" value="BioG"/>
</dbReference>
<dbReference type="EMBL" id="SLYB01000014">
    <property type="protein sequence ID" value="TCP94813.1"/>
    <property type="molecule type" value="Genomic_DNA"/>
</dbReference>
<dbReference type="InterPro" id="IPR029058">
    <property type="entry name" value="AB_hydrolase_fold"/>
</dbReference>
<dbReference type="Pfam" id="PF04301">
    <property type="entry name" value="BioG"/>
    <property type="match status" value="1"/>
</dbReference>
<dbReference type="RefSeq" id="WP_131977112.1">
    <property type="nucleotide sequence ID" value="NZ_SLYB01000014.1"/>
</dbReference>
<dbReference type="Gene3D" id="3.40.50.1820">
    <property type="entry name" value="alpha/beta hydrolase"/>
    <property type="match status" value="1"/>
</dbReference>
<accession>A0A4V2T1T3</accession>